<dbReference type="AlphaFoldDB" id="M1WYR3"/>
<name>M1WYR3_9NOST</name>
<reference evidence="1 2" key="1">
    <citation type="submission" date="2012-05" db="EMBL/GenBank/DDBJ databases">
        <authorList>
            <person name="Hilton J."/>
        </authorList>
    </citation>
    <scope>NUCLEOTIDE SEQUENCE [LARGE SCALE GENOMIC DNA]</scope>
    <source>
        <strain evidence="1 2">HH01</strain>
    </source>
</reference>
<dbReference type="Proteomes" id="UP000053051">
    <property type="component" value="Unassembled WGS sequence"/>
</dbReference>
<sequence>MKVLIMLIITNDIRHIRNMGAINQGICTVKRLMNKSFPIHEDK</sequence>
<reference evidence="2" key="2">
    <citation type="submission" date="2016-01" db="EMBL/GenBank/DDBJ databases">
        <title>Diatom-associated endosymboitic cyanobacterium lacks core nitrogen metabolism enzymes.</title>
        <authorList>
            <person name="Hilton J.A."/>
            <person name="Foster R.A."/>
            <person name="Tripp H.J."/>
            <person name="Carter B.J."/>
            <person name="Zehr J.P."/>
            <person name="Villareal T.A."/>
        </authorList>
    </citation>
    <scope>NUCLEOTIDE SEQUENCE [LARGE SCALE GENOMIC DNA]</scope>
    <source>
        <strain evidence="2">HH01</strain>
    </source>
</reference>
<accession>M1WYR3</accession>
<comment type="caution">
    <text evidence="1">The sequence shown here is derived from an EMBL/GenBank/DDBJ whole genome shotgun (WGS) entry which is preliminary data.</text>
</comment>
<dbReference type="EMBL" id="CAIY01000031">
    <property type="protein sequence ID" value="CCH67012.1"/>
    <property type="molecule type" value="Genomic_DNA"/>
</dbReference>
<gene>
    <name evidence="1" type="ORF">RINTHH_8570</name>
</gene>
<evidence type="ECO:0000313" key="1">
    <source>
        <dbReference type="EMBL" id="CCH67012.1"/>
    </source>
</evidence>
<evidence type="ECO:0000313" key="2">
    <source>
        <dbReference type="Proteomes" id="UP000053051"/>
    </source>
</evidence>
<organism evidence="1 2">
    <name type="scientific">Richelia intracellularis HH01</name>
    <dbReference type="NCBI Taxonomy" id="1165094"/>
    <lineage>
        <taxon>Bacteria</taxon>
        <taxon>Bacillati</taxon>
        <taxon>Cyanobacteriota</taxon>
        <taxon>Cyanophyceae</taxon>
        <taxon>Nostocales</taxon>
        <taxon>Nostocaceae</taxon>
        <taxon>Richelia</taxon>
    </lineage>
</organism>
<protein>
    <submittedName>
        <fullName evidence="1">Uncharacterized protein</fullName>
    </submittedName>
</protein>
<keyword evidence="2" id="KW-1185">Reference proteome</keyword>
<proteinExistence type="predicted"/>